<evidence type="ECO:0000256" key="1">
    <source>
        <dbReference type="SAM" id="MobiDB-lite"/>
    </source>
</evidence>
<protein>
    <recommendedName>
        <fullName evidence="2">Baseplate structural protein Gp10 C-terminal domain-containing protein</fullName>
    </recommendedName>
</protein>
<organism evidence="3 4">
    <name type="scientific">Megasphaera elsdenii</name>
    <dbReference type="NCBI Taxonomy" id="907"/>
    <lineage>
        <taxon>Bacteria</taxon>
        <taxon>Bacillati</taxon>
        <taxon>Bacillota</taxon>
        <taxon>Negativicutes</taxon>
        <taxon>Veillonellales</taxon>
        <taxon>Veillonellaceae</taxon>
        <taxon>Megasphaera</taxon>
    </lineage>
</organism>
<dbReference type="Proteomes" id="UP000536773">
    <property type="component" value="Unassembled WGS sequence"/>
</dbReference>
<sequence>MAKFNNIILTDKGLNLIAETEAGKTLIFTRAELGDGDLLVMDNVQTFTDIKSVKLTLPFDKVSLDKNGQCTVRFTVDNTTLDAGFFAKEVGIFAKAGTDGKEYLYAYSNAGNFCDYVPDKSTPTSKEIFKITLVTGNTANVTAILDKNIDYYTLDQAEDMVADTKKDLADVAKNTAKEAIQSEVDKYVTEKMAAKQDKLQFDYKPISNSLHPVTSDGIYNAIEAAKPDLSPYAKKADLTTVATSGKYTDLQGTPHIPAKVSELTNDAGYLTKHQDISAYAKKTEIPTKVSQLQNDSGYLTSHQDLSEYAKKGDIPTGFHTLTFTGNADATYDGSQNVTVSIPKAVDLTPYEKQNHAYETFETKAHASSTYALASAIGVANGLATLDDSGLVPSSQLPSYVDDVLEFDSKDKFPANGEDGKIYVDKSDNKTYRYTGSGYLWINSAVATADEAVKAHKDADGNVITDTYEKKTDAAASLATKQDKLTIDSTFSETSDNVATSKGIAAYVKDSISNAKIDPSQIAELSSYEKKTDAAAAHSSLQNSINGLSTRKQDKLTFDTTPTAGSANPITSGGVKNELDKYAKKAEVTVKGVKVDGATSPLVPDNSGVVTIPNADLSDYATISSLSSYQAKLTFDSTPMANSSNPVTSDGIKKAIDAKIDKTALKAVATTGSYNDLTNKPTIPTVPTKVSVFTNDAGYATKTYVDQKVNDGLYSIQKIMDIVYPVGSIWETTTDDDPNKKWTGTTWVKMDAGRVLVSAGSYTENGTTYTYNLGDKGGEVKHQSTVDEMPSHSHDITSAGDHTHLIANAQVNGGSGLTNQNYLIKKCTWNSYENFELIGSGKAPSIGLTSSSGSHTHSIASTGGNKPHENRQPYLVINRWQRTK</sequence>
<evidence type="ECO:0000313" key="3">
    <source>
        <dbReference type="EMBL" id="NMK38229.1"/>
    </source>
</evidence>
<accession>A0A848EQI4</accession>
<comment type="caution">
    <text evidence="3">The sequence shown here is derived from an EMBL/GenBank/DDBJ whole genome shotgun (WGS) entry which is preliminary data.</text>
</comment>
<feature type="region of interest" description="Disordered" evidence="1">
    <location>
        <begin position="846"/>
        <end position="872"/>
    </location>
</feature>
<dbReference type="EMBL" id="JABBJH010000002">
    <property type="protein sequence ID" value="NMK38229.1"/>
    <property type="molecule type" value="Genomic_DNA"/>
</dbReference>
<evidence type="ECO:0000259" key="2">
    <source>
        <dbReference type="Pfam" id="PF21939"/>
    </source>
</evidence>
<dbReference type="SUPFAM" id="SSF88874">
    <property type="entry name" value="Receptor-binding domain of short tail fibre protein gp12"/>
    <property type="match status" value="1"/>
</dbReference>
<feature type="compositionally biased region" description="Low complexity" evidence="1">
    <location>
        <begin position="846"/>
        <end position="863"/>
    </location>
</feature>
<dbReference type="Pfam" id="PF21939">
    <property type="entry name" value="Gp10_C"/>
    <property type="match status" value="1"/>
</dbReference>
<evidence type="ECO:0000313" key="4">
    <source>
        <dbReference type="Proteomes" id="UP000536773"/>
    </source>
</evidence>
<reference evidence="3 4" key="1">
    <citation type="submission" date="2020-04" db="EMBL/GenBank/DDBJ databases">
        <authorList>
            <person name="Hitch T.C.A."/>
            <person name="Wylensek D."/>
            <person name="Clavel T."/>
        </authorList>
    </citation>
    <scope>NUCLEOTIDE SEQUENCE [LARGE SCALE GENOMIC DNA]</scope>
    <source>
        <strain evidence="3 4">WCA-386-APC-2A</strain>
    </source>
</reference>
<name>A0A848EQI4_MEGEL</name>
<gene>
    <name evidence="3" type="ORF">HG933_02270</name>
</gene>
<proteinExistence type="predicted"/>
<feature type="domain" description="Baseplate structural protein Gp10 C-terminal" evidence="2">
    <location>
        <begin position="718"/>
        <end position="882"/>
    </location>
</feature>
<dbReference type="InterPro" id="IPR053827">
    <property type="entry name" value="Gp10_C"/>
</dbReference>
<dbReference type="RefSeq" id="WP_169013141.1">
    <property type="nucleotide sequence ID" value="NZ_JABBJH010000002.1"/>
</dbReference>
<dbReference type="AlphaFoldDB" id="A0A848EQI4"/>